<evidence type="ECO:0000313" key="1">
    <source>
        <dbReference type="EMBL" id="RHK32165.1"/>
    </source>
</evidence>
<reference evidence="1 2" key="1">
    <citation type="submission" date="2018-08" db="EMBL/GenBank/DDBJ databases">
        <title>A genome reference for cultivated species of the human gut microbiota.</title>
        <authorList>
            <person name="Zou Y."/>
            <person name="Xue W."/>
            <person name="Luo G."/>
        </authorList>
    </citation>
    <scope>NUCLEOTIDE SEQUENCE [LARGE SCALE GENOMIC DNA]</scope>
    <source>
        <strain evidence="1 2">AF45-14BH</strain>
    </source>
</reference>
<sequence>MEKMIDRKSLLLMGKALANPEYKRAFIIAIMNDEDYEELRNLYIKLDKKDKEIENNLYNIIYDSREKERKPALKAEEKLFQSFEKLSMFGLSMGIYKKSLSECENHIPVLRQERKAIIDEINRLYDNYEGKYKAKINSEETKNILLTVLEKRTGDMEEDFLTWIIGLRK</sequence>
<dbReference type="AlphaFoldDB" id="A0A415G2R9"/>
<dbReference type="RefSeq" id="WP_118315369.1">
    <property type="nucleotide sequence ID" value="NZ_CAUEJX010000001.1"/>
</dbReference>
<dbReference type="EMBL" id="QRNJ01000119">
    <property type="protein sequence ID" value="RHK32165.1"/>
    <property type="molecule type" value="Genomic_DNA"/>
</dbReference>
<accession>A0A415G2R9</accession>
<organism evidence="1 2">
    <name type="scientific">Anaerobutyricum hallii</name>
    <dbReference type="NCBI Taxonomy" id="39488"/>
    <lineage>
        <taxon>Bacteria</taxon>
        <taxon>Bacillati</taxon>
        <taxon>Bacillota</taxon>
        <taxon>Clostridia</taxon>
        <taxon>Lachnospirales</taxon>
        <taxon>Lachnospiraceae</taxon>
        <taxon>Anaerobutyricum</taxon>
    </lineage>
</organism>
<proteinExistence type="predicted"/>
<name>A0A415G2R9_9FIRM</name>
<comment type="caution">
    <text evidence="1">The sequence shown here is derived from an EMBL/GenBank/DDBJ whole genome shotgun (WGS) entry which is preliminary data.</text>
</comment>
<evidence type="ECO:0000313" key="2">
    <source>
        <dbReference type="Proteomes" id="UP000283497"/>
    </source>
</evidence>
<protein>
    <submittedName>
        <fullName evidence="1">Uncharacterized protein</fullName>
    </submittedName>
</protein>
<gene>
    <name evidence="1" type="ORF">DW068_16875</name>
</gene>
<dbReference type="Proteomes" id="UP000283497">
    <property type="component" value="Unassembled WGS sequence"/>
</dbReference>